<evidence type="ECO:0000313" key="2">
    <source>
        <dbReference type="Proteomes" id="UP000824533"/>
    </source>
</evidence>
<dbReference type="Proteomes" id="UP000824533">
    <property type="component" value="Linkage Group LG17"/>
</dbReference>
<accession>A0ACC1CTA5</accession>
<protein>
    <submittedName>
        <fullName evidence="1">Uncharacterized protein</fullName>
    </submittedName>
</protein>
<sequence length="345" mass="38648">MAKCAACGKFLSSSGAATCTLCPCMFHKVCIGIPDGASLSKNWVCPECKKKIRKTDNTDTPVKGVCGDKSPPTSCVAMSIAQPTSEEVQVRYSPSSPIRGESEYGVLRRELAEYMNEIRNEMAEFRSSLAGIVLRLDGLEQRISSVEQRETTSAIKQVAEMENVVAQLKLELNDRDQEALLTDLDIGCLPEENGENITHIVMVLGSKLGVKLETHDIVYAERVGTKHSSIATGSADVGVRPRRVVVRLARRHLRDELLQAARVRRNITTLDMGLGGLTQRLYINERLTHANRLLFHRVRQECRKRHWRFSWTKRGRIYARQGEGMQAHSIRSDSDLLRVFNISTI</sequence>
<reference evidence="1 2" key="1">
    <citation type="journal article" date="2021" name="Front. Genet.">
        <title>Chromosome-Level Genome Assembly Reveals Significant Gene Expansion in the Toll and IMD Signaling Pathways of Dendrolimus kikuchii.</title>
        <authorList>
            <person name="Zhou J."/>
            <person name="Wu P."/>
            <person name="Xiong Z."/>
            <person name="Liu N."/>
            <person name="Zhao N."/>
            <person name="Ji M."/>
            <person name="Qiu Y."/>
            <person name="Yang B."/>
        </authorList>
    </citation>
    <scope>NUCLEOTIDE SEQUENCE [LARGE SCALE GENOMIC DNA]</scope>
    <source>
        <strain evidence="1">Ann1</strain>
    </source>
</reference>
<comment type="caution">
    <text evidence="1">The sequence shown here is derived from an EMBL/GenBank/DDBJ whole genome shotgun (WGS) entry which is preliminary data.</text>
</comment>
<name>A0ACC1CTA5_9NEOP</name>
<dbReference type="EMBL" id="CM034403">
    <property type="protein sequence ID" value="KAJ0174855.1"/>
    <property type="molecule type" value="Genomic_DNA"/>
</dbReference>
<keyword evidence="2" id="KW-1185">Reference proteome</keyword>
<proteinExistence type="predicted"/>
<organism evidence="1 2">
    <name type="scientific">Dendrolimus kikuchii</name>
    <dbReference type="NCBI Taxonomy" id="765133"/>
    <lineage>
        <taxon>Eukaryota</taxon>
        <taxon>Metazoa</taxon>
        <taxon>Ecdysozoa</taxon>
        <taxon>Arthropoda</taxon>
        <taxon>Hexapoda</taxon>
        <taxon>Insecta</taxon>
        <taxon>Pterygota</taxon>
        <taxon>Neoptera</taxon>
        <taxon>Endopterygota</taxon>
        <taxon>Lepidoptera</taxon>
        <taxon>Glossata</taxon>
        <taxon>Ditrysia</taxon>
        <taxon>Bombycoidea</taxon>
        <taxon>Lasiocampidae</taxon>
        <taxon>Dendrolimus</taxon>
    </lineage>
</organism>
<gene>
    <name evidence="1" type="ORF">K1T71_009963</name>
</gene>
<evidence type="ECO:0000313" key="1">
    <source>
        <dbReference type="EMBL" id="KAJ0174855.1"/>
    </source>
</evidence>